<protein>
    <recommendedName>
        <fullName evidence="3">Tetratricopeptide repeat protein</fullName>
    </recommendedName>
</protein>
<comment type="caution">
    <text evidence="1">The sequence shown here is derived from an EMBL/GenBank/DDBJ whole genome shotgun (WGS) entry which is preliminary data.</text>
</comment>
<dbReference type="AlphaFoldDB" id="A0A849SMN2"/>
<feature type="non-terminal residue" evidence="1">
    <location>
        <position position="1"/>
    </location>
</feature>
<dbReference type="EMBL" id="JABFRW010000076">
    <property type="protein sequence ID" value="NOT33864.1"/>
    <property type="molecule type" value="Genomic_DNA"/>
</dbReference>
<dbReference type="Gene3D" id="1.25.40.10">
    <property type="entry name" value="Tetratricopeptide repeat domain"/>
    <property type="match status" value="1"/>
</dbReference>
<dbReference type="InterPro" id="IPR011990">
    <property type="entry name" value="TPR-like_helical_dom_sf"/>
</dbReference>
<name>A0A849SMN2_UNCEI</name>
<evidence type="ECO:0000313" key="1">
    <source>
        <dbReference type="EMBL" id="NOT33864.1"/>
    </source>
</evidence>
<dbReference type="SUPFAM" id="SSF48452">
    <property type="entry name" value="TPR-like"/>
    <property type="match status" value="1"/>
</dbReference>
<reference evidence="1 2" key="1">
    <citation type="submission" date="2020-04" db="EMBL/GenBank/DDBJ databases">
        <title>Metagenomic profiling of ammonia- and methane-oxidizing microorganisms in a Dutch drinking water treatment plant.</title>
        <authorList>
            <person name="Poghosyan L."/>
            <person name="Leucker S."/>
        </authorList>
    </citation>
    <scope>NUCLEOTIDE SEQUENCE [LARGE SCALE GENOMIC DNA]</scope>
    <source>
        <strain evidence="1">S-RSF-IL-03</strain>
    </source>
</reference>
<gene>
    <name evidence="1" type="ORF">HOP12_06810</name>
</gene>
<accession>A0A849SMN2</accession>
<organism evidence="1 2">
    <name type="scientific">Eiseniibacteriota bacterium</name>
    <dbReference type="NCBI Taxonomy" id="2212470"/>
    <lineage>
        <taxon>Bacteria</taxon>
        <taxon>Candidatus Eiseniibacteriota</taxon>
    </lineage>
</organism>
<evidence type="ECO:0008006" key="3">
    <source>
        <dbReference type="Google" id="ProtNLM"/>
    </source>
</evidence>
<proteinExistence type="predicted"/>
<dbReference type="Proteomes" id="UP000580839">
    <property type="component" value="Unassembled WGS sequence"/>
</dbReference>
<evidence type="ECO:0000313" key="2">
    <source>
        <dbReference type="Proteomes" id="UP000580839"/>
    </source>
</evidence>
<sequence>RWQAGRGLATARSELLASRDSVRFEDRHEIDAALGGYAWIEGDAERSLAAYDSVLVYQSDSPAGLHGRASALALAGRAEEAFKTYEEAVRVRTGVAELRCDYARDLLWAGRTASAVRQLDEARLLDVEQPTAEALRGWAALESGELEAARRHAKQALTWGPWCDLALIVLGGIEQRSGNPAAADREWASVRARIAARATPEYVYRPKLATWEQIHSLPAVERRLLERFASRQEPRSHR</sequence>